<dbReference type="Proteomes" id="UP000284178">
    <property type="component" value="Unassembled WGS sequence"/>
</dbReference>
<evidence type="ECO:0000313" key="4">
    <source>
        <dbReference type="Proteomes" id="UP000284178"/>
    </source>
</evidence>
<dbReference type="InterPro" id="IPR036388">
    <property type="entry name" value="WH-like_DNA-bd_sf"/>
</dbReference>
<dbReference type="PANTHER" id="PTHR37293:SF6">
    <property type="entry name" value="DNA REPLICATION PROTEIN DNAD"/>
    <property type="match status" value="1"/>
</dbReference>
<evidence type="ECO:0000313" key="3">
    <source>
        <dbReference type="EMBL" id="RGR77013.1"/>
    </source>
</evidence>
<dbReference type="NCBIfam" id="TIGR01446">
    <property type="entry name" value="DnaD_dom"/>
    <property type="match status" value="1"/>
</dbReference>
<dbReference type="InterPro" id="IPR034829">
    <property type="entry name" value="DnaD-like_sf"/>
</dbReference>
<proteinExistence type="inferred from homology"/>
<keyword evidence="4" id="KW-1185">Reference proteome</keyword>
<dbReference type="GeneID" id="83014099"/>
<dbReference type="SUPFAM" id="SSF158499">
    <property type="entry name" value="DnaD domain-like"/>
    <property type="match status" value="1"/>
</dbReference>
<organism evidence="3 4">
    <name type="scientific">Holdemania filiformis</name>
    <dbReference type="NCBI Taxonomy" id="61171"/>
    <lineage>
        <taxon>Bacteria</taxon>
        <taxon>Bacillati</taxon>
        <taxon>Bacillota</taxon>
        <taxon>Erysipelotrichia</taxon>
        <taxon>Erysipelotrichales</taxon>
        <taxon>Erysipelotrichaceae</taxon>
        <taxon>Holdemania</taxon>
    </lineage>
</organism>
<dbReference type="Gene3D" id="1.10.10.10">
    <property type="entry name" value="Winged helix-like DNA-binding domain superfamily/Winged helix DNA-binding domain"/>
    <property type="match status" value="1"/>
</dbReference>
<feature type="domain" description="DnaB/C C-terminal" evidence="2">
    <location>
        <begin position="108"/>
        <end position="168"/>
    </location>
</feature>
<dbReference type="Pfam" id="PF07261">
    <property type="entry name" value="DnaB_2"/>
    <property type="match status" value="1"/>
</dbReference>
<dbReference type="PANTHER" id="PTHR37293">
    <property type="entry name" value="PHAGE REPLICATION PROTEIN-RELATED"/>
    <property type="match status" value="1"/>
</dbReference>
<accession>A0A412G6V9</accession>
<sequence>MKAWWKQPYINRLQWILEHYEWFGFSEKEGLVVLMIEYLNTCQIAITPALLEQKTGLTKEALDQALSVLCAKKYLELKAGRSSVSFSLDGLYSADTAKSQKAMEQPVFDLFEGEFGRPLNSNELMTLQDWVSRYDSSVLVKVLKEASMYQKLNFAYMQRILSEWQRKGWIGPDGREVRNHESG</sequence>
<protein>
    <submittedName>
        <fullName evidence="3">DnaD domain protein</fullName>
    </submittedName>
</protein>
<reference evidence="3 4" key="1">
    <citation type="submission" date="2018-08" db="EMBL/GenBank/DDBJ databases">
        <title>A genome reference for cultivated species of the human gut microbiota.</title>
        <authorList>
            <person name="Zou Y."/>
            <person name="Xue W."/>
            <person name="Luo G."/>
        </authorList>
    </citation>
    <scope>NUCLEOTIDE SEQUENCE [LARGE SCALE GENOMIC DNA]</scope>
    <source>
        <strain evidence="3 4">AF24-29</strain>
    </source>
</reference>
<dbReference type="Gene3D" id="1.10.10.630">
    <property type="entry name" value="DnaD domain-like"/>
    <property type="match status" value="1"/>
</dbReference>
<dbReference type="RefSeq" id="WP_006060841.1">
    <property type="nucleotide sequence ID" value="NZ_CABJCV010000001.1"/>
</dbReference>
<dbReference type="EMBL" id="QRUP01000001">
    <property type="protein sequence ID" value="RGR77013.1"/>
    <property type="molecule type" value="Genomic_DNA"/>
</dbReference>
<dbReference type="AlphaFoldDB" id="A0A412G6V9"/>
<dbReference type="InterPro" id="IPR053162">
    <property type="entry name" value="DnaD"/>
</dbReference>
<gene>
    <name evidence="3" type="ORF">DWY25_01590</name>
</gene>
<evidence type="ECO:0000256" key="1">
    <source>
        <dbReference type="ARBA" id="ARBA00093462"/>
    </source>
</evidence>
<dbReference type="InterPro" id="IPR006343">
    <property type="entry name" value="DnaB/C_C"/>
</dbReference>
<comment type="similarity">
    <text evidence="1">Belongs to the DnaB/DnaD family.</text>
</comment>
<name>A0A412G6V9_9FIRM</name>
<evidence type="ECO:0000259" key="2">
    <source>
        <dbReference type="Pfam" id="PF07261"/>
    </source>
</evidence>
<comment type="caution">
    <text evidence="3">The sequence shown here is derived from an EMBL/GenBank/DDBJ whole genome shotgun (WGS) entry which is preliminary data.</text>
</comment>